<dbReference type="GO" id="GO:0015036">
    <property type="term" value="F:disulfide oxidoreductase activity"/>
    <property type="evidence" value="ECO:0007669"/>
    <property type="project" value="UniProtKB-ARBA"/>
</dbReference>
<evidence type="ECO:0000256" key="1">
    <source>
        <dbReference type="ARBA" id="ARBA00004196"/>
    </source>
</evidence>
<dbReference type="PANTHER" id="PTHR43110">
    <property type="entry name" value="THIOL PEROXIDASE"/>
    <property type="match status" value="1"/>
</dbReference>
<organism evidence="6 7">
    <name type="scientific">Tardiphaga robiniae</name>
    <dbReference type="NCBI Taxonomy" id="943830"/>
    <lineage>
        <taxon>Bacteria</taxon>
        <taxon>Pseudomonadati</taxon>
        <taxon>Pseudomonadota</taxon>
        <taxon>Alphaproteobacteria</taxon>
        <taxon>Hyphomicrobiales</taxon>
        <taxon>Nitrobacteraceae</taxon>
        <taxon>Tardiphaga</taxon>
    </lineage>
</organism>
<dbReference type="AlphaFoldDB" id="A0A164ARJ3"/>
<dbReference type="InterPro" id="IPR013766">
    <property type="entry name" value="Thioredoxin_domain"/>
</dbReference>
<dbReference type="GO" id="GO:0017004">
    <property type="term" value="P:cytochrome complex assembly"/>
    <property type="evidence" value="ECO:0007669"/>
    <property type="project" value="UniProtKB-KW"/>
</dbReference>
<dbReference type="PROSITE" id="PS00194">
    <property type="entry name" value="THIOREDOXIN_1"/>
    <property type="match status" value="1"/>
</dbReference>
<dbReference type="NCBIfam" id="NF047696">
    <property type="entry name" value="ThlDiSintTplARhiz"/>
    <property type="match status" value="1"/>
</dbReference>
<dbReference type="InterPro" id="IPR013740">
    <property type="entry name" value="Redoxin"/>
</dbReference>
<dbReference type="SUPFAM" id="SSF52833">
    <property type="entry name" value="Thioredoxin-like"/>
    <property type="match status" value="1"/>
</dbReference>
<evidence type="ECO:0000259" key="5">
    <source>
        <dbReference type="PROSITE" id="PS51352"/>
    </source>
</evidence>
<dbReference type="InterPro" id="IPR017937">
    <property type="entry name" value="Thioredoxin_CS"/>
</dbReference>
<accession>A0A164ARJ3</accession>
<evidence type="ECO:0000313" key="7">
    <source>
        <dbReference type="Proteomes" id="UP000076574"/>
    </source>
</evidence>
<reference evidence="6 7" key="1">
    <citation type="submission" date="2016-03" db="EMBL/GenBank/DDBJ databases">
        <title>Microsymbionts genomes from the relict species Vavilovia formosa (Stev.) Fed.</title>
        <authorList>
            <person name="Kopat V."/>
            <person name="Chirak E."/>
            <person name="Kimeklis A."/>
            <person name="Andronov E."/>
        </authorList>
    </citation>
    <scope>NUCLEOTIDE SEQUENCE [LARGE SCALE GENOMIC DNA]</scope>
    <source>
        <strain evidence="6 7">Vaf07</strain>
    </source>
</reference>
<evidence type="ECO:0000256" key="2">
    <source>
        <dbReference type="ARBA" id="ARBA00022748"/>
    </source>
</evidence>
<dbReference type="Proteomes" id="UP000076574">
    <property type="component" value="Unassembled WGS sequence"/>
</dbReference>
<dbReference type="CDD" id="cd02966">
    <property type="entry name" value="TlpA_like_family"/>
    <property type="match status" value="1"/>
</dbReference>
<keyword evidence="2" id="KW-0201">Cytochrome c-type biogenesis</keyword>
<proteinExistence type="predicted"/>
<evidence type="ECO:0000313" key="6">
    <source>
        <dbReference type="EMBL" id="KZD25186.1"/>
    </source>
</evidence>
<dbReference type="InterPro" id="IPR036249">
    <property type="entry name" value="Thioredoxin-like_sf"/>
</dbReference>
<evidence type="ECO:0000256" key="3">
    <source>
        <dbReference type="ARBA" id="ARBA00023157"/>
    </source>
</evidence>
<dbReference type="InterPro" id="IPR050455">
    <property type="entry name" value="Tpx_Peroxidase_subfamily"/>
</dbReference>
<dbReference type="EMBL" id="LVYV01000001">
    <property type="protein sequence ID" value="KZD25186.1"/>
    <property type="molecule type" value="Genomic_DNA"/>
</dbReference>
<evidence type="ECO:0000256" key="4">
    <source>
        <dbReference type="ARBA" id="ARBA00023284"/>
    </source>
</evidence>
<sequence length="228" mass="24428">MTNPMPDQPAPRPVKRRLIVLGAVLVGAVIGFAAVSNMDRLRQQAAPGDPTCAPAIALSKKIEPLARGEVAGLTMAKTPLKLPDLAFRDADGQEKKLSDWRGRTVLVNLWATWCVPCRKEMPALNNLETKLGGPDFQVVAINIDTRDAEKPKAFLKDGGLNRLDYFTDTSAKVFQDLKGIGRALGMPTSVLIDGKGCEIATIAGPAEWDSEDAIKLLKAAVKPAAASF</sequence>
<feature type="domain" description="Thioredoxin" evidence="5">
    <location>
        <begin position="76"/>
        <end position="222"/>
    </location>
</feature>
<dbReference type="GO" id="GO:0030313">
    <property type="term" value="C:cell envelope"/>
    <property type="evidence" value="ECO:0007669"/>
    <property type="project" value="UniProtKB-SubCell"/>
</dbReference>
<dbReference type="PROSITE" id="PS51352">
    <property type="entry name" value="THIOREDOXIN_2"/>
    <property type="match status" value="1"/>
</dbReference>
<keyword evidence="7" id="KW-1185">Reference proteome</keyword>
<name>A0A164ARJ3_9BRAD</name>
<keyword evidence="3" id="KW-1015">Disulfide bond</keyword>
<dbReference type="PANTHER" id="PTHR43110:SF1">
    <property type="entry name" value="THIOL PEROXIDASE"/>
    <property type="match status" value="1"/>
</dbReference>
<dbReference type="Gene3D" id="3.40.30.10">
    <property type="entry name" value="Glutaredoxin"/>
    <property type="match status" value="1"/>
</dbReference>
<dbReference type="OrthoDB" id="9799347at2"/>
<comment type="subcellular location">
    <subcellularLocation>
        <location evidence="1">Cell envelope</location>
    </subcellularLocation>
</comment>
<dbReference type="Pfam" id="PF08534">
    <property type="entry name" value="Redoxin"/>
    <property type="match status" value="1"/>
</dbReference>
<comment type="caution">
    <text evidence="6">The sequence shown here is derived from an EMBL/GenBank/DDBJ whole genome shotgun (WGS) entry which is preliminary data.</text>
</comment>
<dbReference type="STRING" id="943830.A4A58_01635"/>
<keyword evidence="4" id="KW-0676">Redox-active center</keyword>
<protein>
    <submittedName>
        <fullName evidence="6">Thiol:disulfide interchange protein</fullName>
    </submittedName>
</protein>
<gene>
    <name evidence="6" type="ORF">A4A58_01635</name>
</gene>